<evidence type="ECO:0000256" key="5">
    <source>
        <dbReference type="ARBA" id="ARBA00023277"/>
    </source>
</evidence>
<dbReference type="SUPFAM" id="SSF51569">
    <property type="entry name" value="Aldolase"/>
    <property type="match status" value="1"/>
</dbReference>
<dbReference type="NCBIfam" id="TIGR01182">
    <property type="entry name" value="eda"/>
    <property type="match status" value="1"/>
</dbReference>
<dbReference type="Gene3D" id="3.20.20.70">
    <property type="entry name" value="Aldolase class I"/>
    <property type="match status" value="1"/>
</dbReference>
<comment type="similarity">
    <text evidence="2">Belongs to the KHG/KDPG aldolase family.</text>
</comment>
<evidence type="ECO:0000256" key="1">
    <source>
        <dbReference type="ARBA" id="ARBA00004761"/>
    </source>
</evidence>
<evidence type="ECO:0000256" key="4">
    <source>
        <dbReference type="ARBA" id="ARBA00023239"/>
    </source>
</evidence>
<dbReference type="InterPro" id="IPR013785">
    <property type="entry name" value="Aldolase_TIM"/>
</dbReference>
<dbReference type="EMBL" id="JBHTMK010000079">
    <property type="protein sequence ID" value="MFD1374268.1"/>
    <property type="molecule type" value="Genomic_DNA"/>
</dbReference>
<dbReference type="RefSeq" id="WP_317794135.1">
    <property type="nucleotide sequence ID" value="NZ_AP028461.1"/>
</dbReference>
<evidence type="ECO:0000256" key="2">
    <source>
        <dbReference type="ARBA" id="ARBA00006906"/>
    </source>
</evidence>
<accession>A0ABW4AVQ3</accession>
<dbReference type="InterPro" id="IPR000887">
    <property type="entry name" value="Aldlse_KDPG_KHG"/>
</dbReference>
<comment type="pathway">
    <text evidence="1">Carbohydrate acid metabolism.</text>
</comment>
<evidence type="ECO:0000313" key="7">
    <source>
        <dbReference type="Proteomes" id="UP001597183"/>
    </source>
</evidence>
<dbReference type="CDD" id="cd00452">
    <property type="entry name" value="KDPG_aldolase"/>
    <property type="match status" value="1"/>
</dbReference>
<dbReference type="Pfam" id="PF01081">
    <property type="entry name" value="Aldolase"/>
    <property type="match status" value="1"/>
</dbReference>
<organism evidence="6 7">
    <name type="scientific">Actinoplanes sichuanensis</name>
    <dbReference type="NCBI Taxonomy" id="512349"/>
    <lineage>
        <taxon>Bacteria</taxon>
        <taxon>Bacillati</taxon>
        <taxon>Actinomycetota</taxon>
        <taxon>Actinomycetes</taxon>
        <taxon>Micromonosporales</taxon>
        <taxon>Micromonosporaceae</taxon>
        <taxon>Actinoplanes</taxon>
    </lineage>
</organism>
<dbReference type="Proteomes" id="UP001597183">
    <property type="component" value="Unassembled WGS sequence"/>
</dbReference>
<comment type="subunit">
    <text evidence="3">Homotrimer.</text>
</comment>
<sequence length="214" mass="21288">MTTLDEALGRCPAIAIIRARSSDRVPAVVETLAEAGLTAVELTLTTPGALDAITALAGSLPAGIALGAGTVLDAAGATDAYRAGASFLITPAVLPAVLDQAGDLGVPVVCGALTPTEIIAAHTGGAHLVKVFPADAMGGPAYLRAVRGPLPDIPLVPTGGVAVDRAADYLRAGARAVALGGPLIGDAADDDGDLTALARRARELIDRLTELIHA</sequence>
<reference evidence="7" key="1">
    <citation type="journal article" date="2019" name="Int. J. Syst. Evol. Microbiol.">
        <title>The Global Catalogue of Microorganisms (GCM) 10K type strain sequencing project: providing services to taxonomists for standard genome sequencing and annotation.</title>
        <authorList>
            <consortium name="The Broad Institute Genomics Platform"/>
            <consortium name="The Broad Institute Genome Sequencing Center for Infectious Disease"/>
            <person name="Wu L."/>
            <person name="Ma J."/>
        </authorList>
    </citation>
    <scope>NUCLEOTIDE SEQUENCE [LARGE SCALE GENOMIC DNA]</scope>
    <source>
        <strain evidence="7">CCM 7526</strain>
    </source>
</reference>
<dbReference type="PANTHER" id="PTHR30246:SF1">
    <property type="entry name" value="2-DEHYDRO-3-DEOXY-6-PHOSPHOGALACTONATE ALDOLASE-RELATED"/>
    <property type="match status" value="1"/>
</dbReference>
<evidence type="ECO:0000313" key="6">
    <source>
        <dbReference type="EMBL" id="MFD1374268.1"/>
    </source>
</evidence>
<name>A0ABW4AVQ3_9ACTN</name>
<comment type="caution">
    <text evidence="6">The sequence shown here is derived from an EMBL/GenBank/DDBJ whole genome shotgun (WGS) entry which is preliminary data.</text>
</comment>
<evidence type="ECO:0000256" key="3">
    <source>
        <dbReference type="ARBA" id="ARBA00011233"/>
    </source>
</evidence>
<keyword evidence="4" id="KW-0456">Lyase</keyword>
<dbReference type="PANTHER" id="PTHR30246">
    <property type="entry name" value="2-KETO-3-DEOXY-6-PHOSPHOGLUCONATE ALDOLASE"/>
    <property type="match status" value="1"/>
</dbReference>
<keyword evidence="5" id="KW-0119">Carbohydrate metabolism</keyword>
<protein>
    <submittedName>
        <fullName evidence="6">Bifunctional 4-hydroxy-2-oxoglutarate aldolase/2-dehydro-3-deoxy-phosphogluconate aldolase</fullName>
    </submittedName>
</protein>
<gene>
    <name evidence="6" type="ORF">ACFQ5G_53825</name>
</gene>
<proteinExistence type="inferred from homology"/>
<keyword evidence="7" id="KW-1185">Reference proteome</keyword>